<gene>
    <name evidence="3" type="ORF">SAM23877_6139</name>
</gene>
<protein>
    <submittedName>
        <fullName evidence="3">HNH endonuclease</fullName>
    </submittedName>
</protein>
<dbReference type="InterPro" id="IPR044925">
    <property type="entry name" value="His-Me_finger_sf"/>
</dbReference>
<feature type="domain" description="HNH nuclease" evidence="2">
    <location>
        <begin position="17"/>
        <end position="60"/>
    </location>
</feature>
<dbReference type="InterPro" id="IPR044930">
    <property type="entry name" value="Homing_endonuclease_His-Me"/>
</dbReference>
<feature type="region of interest" description="Disordered" evidence="1">
    <location>
        <begin position="56"/>
        <end position="119"/>
    </location>
</feature>
<dbReference type="KEGG" id="samb:SAM23877_6139"/>
<feature type="compositionally biased region" description="Basic and acidic residues" evidence="1">
    <location>
        <begin position="82"/>
        <end position="93"/>
    </location>
</feature>
<feature type="compositionally biased region" description="Basic residues" evidence="1">
    <location>
        <begin position="94"/>
        <end position="119"/>
    </location>
</feature>
<organism evidence="3 4">
    <name type="scientific">Streptomyces ambofaciens (strain ATCC 23877 / 3486 / DSM 40053 / JCM 4204 / NBRC 12836 / NRRL B-2516)</name>
    <dbReference type="NCBI Taxonomy" id="278992"/>
    <lineage>
        <taxon>Bacteria</taxon>
        <taxon>Bacillati</taxon>
        <taxon>Actinomycetota</taxon>
        <taxon>Actinomycetes</taxon>
        <taxon>Kitasatosporales</taxon>
        <taxon>Streptomycetaceae</taxon>
        <taxon>Streptomyces</taxon>
    </lineage>
</organism>
<sequence length="119" mass="13584">MTRGGYGQFALQRVNVLAHRLAYELERGDIPEGLDLDHLCRSRGCVNPWHLEPVTERENALRGEGPTAQNARKTACPQGHPYDVHGTEADGSPHRRCSRCSRASGRARQRRYRERKRHD</sequence>
<dbReference type="Proteomes" id="UP000061018">
    <property type="component" value="Chromosome"/>
</dbReference>
<reference evidence="4" key="1">
    <citation type="journal article" date="2015" name="J. Biotechnol.">
        <title>Complete genome sequence of Streptomyces ambofaciens ATCC 23877, the spiramycin producer.</title>
        <authorList>
            <person name="Thibessard A."/>
            <person name="Haas D."/>
            <person name="Gerbaud C."/>
            <person name="Aigle B."/>
            <person name="Lautru S."/>
            <person name="Pernodet J.L."/>
            <person name="Leblond P."/>
        </authorList>
    </citation>
    <scope>NUCLEOTIDE SEQUENCE [LARGE SCALE GENOMIC DNA]</scope>
    <source>
        <strain evidence="4">ATCC 23877 / 3486 / DSM 40053 / JCM 4204 / NBRC 12836 / NRRL B-2516</strain>
    </source>
</reference>
<keyword evidence="3" id="KW-0378">Hydrolase</keyword>
<name>A0A0K2B1M9_STRA7</name>
<evidence type="ECO:0000313" key="4">
    <source>
        <dbReference type="Proteomes" id="UP000061018"/>
    </source>
</evidence>
<dbReference type="Pfam" id="PF13392">
    <property type="entry name" value="HNH_3"/>
    <property type="match status" value="1"/>
</dbReference>
<dbReference type="InterPro" id="IPR003615">
    <property type="entry name" value="HNH_nuc"/>
</dbReference>
<accession>A0A0K2B1M9</accession>
<dbReference type="EMBL" id="CP012382">
    <property type="protein sequence ID" value="AKZ59184.1"/>
    <property type="molecule type" value="Genomic_DNA"/>
</dbReference>
<evidence type="ECO:0000313" key="3">
    <source>
        <dbReference type="EMBL" id="AKZ59184.1"/>
    </source>
</evidence>
<dbReference type="GO" id="GO:0004519">
    <property type="term" value="F:endonuclease activity"/>
    <property type="evidence" value="ECO:0007669"/>
    <property type="project" value="UniProtKB-KW"/>
</dbReference>
<keyword evidence="3" id="KW-0255">Endonuclease</keyword>
<keyword evidence="3" id="KW-0540">Nuclease</keyword>
<evidence type="ECO:0000259" key="2">
    <source>
        <dbReference type="Pfam" id="PF13392"/>
    </source>
</evidence>
<evidence type="ECO:0000256" key="1">
    <source>
        <dbReference type="SAM" id="MobiDB-lite"/>
    </source>
</evidence>
<dbReference type="SUPFAM" id="SSF54060">
    <property type="entry name" value="His-Me finger endonucleases"/>
    <property type="match status" value="1"/>
</dbReference>
<dbReference type="Gene3D" id="3.90.75.10">
    <property type="entry name" value="Homing Intron 3 (I-ppo) Encoded Endonuclease, Chain A"/>
    <property type="match status" value="1"/>
</dbReference>
<dbReference type="AlphaFoldDB" id="A0A0K2B1M9"/>
<proteinExistence type="predicted"/>